<accession>A0ABU3CHW3</accession>
<comment type="subcellular location">
    <subcellularLocation>
        <location evidence="1">Cell membrane</location>
        <topology evidence="1">Multi-pass membrane protein</topology>
    </subcellularLocation>
</comment>
<dbReference type="SUPFAM" id="SSF50182">
    <property type="entry name" value="Sm-like ribonucleoproteins"/>
    <property type="match status" value="1"/>
</dbReference>
<dbReference type="Pfam" id="PF21082">
    <property type="entry name" value="MS_channel_3rd"/>
    <property type="match status" value="1"/>
</dbReference>
<evidence type="ECO:0000313" key="12">
    <source>
        <dbReference type="Proteomes" id="UP001245285"/>
    </source>
</evidence>
<feature type="domain" description="Mechanosensitive ion channel MscS C-terminal" evidence="9">
    <location>
        <begin position="191"/>
        <end position="274"/>
    </location>
</feature>
<evidence type="ECO:0000256" key="4">
    <source>
        <dbReference type="ARBA" id="ARBA00022692"/>
    </source>
</evidence>
<sequence length="301" mass="33610">MLENFSFRNSIDKIGTKLGEWLDSIILNLPNFIMAVLVFIVFIFIAKYVGNLINKLLRGKVKQASIREMSVKVLKVIIVLIGFFIALGLLNLDTVLTSVLAGAGVVGLAIGLALQGTLTNTFSGLILSFLPELQIGDWIETNGFAGAVTEINLRNIVIKQSDNNYVVIPNGKIIEEPFKNYTRTMRSRVMLNCGVGYSSDLEFVQKLTTETIAKAFPPRTNEEVEFMYEEFGDSSINFVVRFWTDVSKNRDILLAKNIAIIEIKKAFDKNGINIPFPIRTIDFTNNLSIEKNSNLEKGSKD</sequence>
<dbReference type="Proteomes" id="UP001245285">
    <property type="component" value="Unassembled WGS sequence"/>
</dbReference>
<evidence type="ECO:0000259" key="8">
    <source>
        <dbReference type="Pfam" id="PF00924"/>
    </source>
</evidence>
<dbReference type="InterPro" id="IPR049278">
    <property type="entry name" value="MS_channel_C"/>
</dbReference>
<proteinExistence type="inferred from homology"/>
<dbReference type="InterPro" id="IPR045275">
    <property type="entry name" value="MscS_archaea/bacteria_type"/>
</dbReference>
<feature type="transmembrane region" description="Helical" evidence="7">
    <location>
        <begin position="96"/>
        <end position="114"/>
    </location>
</feature>
<dbReference type="PANTHER" id="PTHR30221">
    <property type="entry name" value="SMALL-CONDUCTANCE MECHANOSENSITIVE CHANNEL"/>
    <property type="match status" value="1"/>
</dbReference>
<comment type="caution">
    <text evidence="11">The sequence shown here is derived from an EMBL/GenBank/DDBJ whole genome shotgun (WGS) entry which is preliminary data.</text>
</comment>
<evidence type="ECO:0000256" key="2">
    <source>
        <dbReference type="ARBA" id="ARBA00008017"/>
    </source>
</evidence>
<dbReference type="Gene3D" id="1.10.287.1260">
    <property type="match status" value="1"/>
</dbReference>
<dbReference type="InterPro" id="IPR011066">
    <property type="entry name" value="MscS_channel_C_sf"/>
</dbReference>
<dbReference type="Gene3D" id="2.30.30.60">
    <property type="match status" value="1"/>
</dbReference>
<dbReference type="Pfam" id="PF05552">
    <property type="entry name" value="MS_channel_1st_1"/>
    <property type="match status" value="1"/>
</dbReference>
<dbReference type="InterPro" id="IPR010920">
    <property type="entry name" value="LSM_dom_sf"/>
</dbReference>
<dbReference type="Pfam" id="PF21088">
    <property type="entry name" value="MS_channel_1st"/>
    <property type="match status" value="1"/>
</dbReference>
<keyword evidence="6 7" id="KW-0472">Membrane</keyword>
<dbReference type="InterPro" id="IPR008910">
    <property type="entry name" value="MSC_TM_helix"/>
</dbReference>
<protein>
    <submittedName>
        <fullName evidence="11">Mechanosensitive ion channel family protein</fullName>
    </submittedName>
</protein>
<evidence type="ECO:0000313" key="11">
    <source>
        <dbReference type="EMBL" id="MDT0645932.1"/>
    </source>
</evidence>
<keyword evidence="3" id="KW-1003">Cell membrane</keyword>
<keyword evidence="12" id="KW-1185">Reference proteome</keyword>
<dbReference type="Pfam" id="PF00924">
    <property type="entry name" value="MS_channel_2nd"/>
    <property type="match status" value="1"/>
</dbReference>
<dbReference type="EMBL" id="JAVRHO010000005">
    <property type="protein sequence ID" value="MDT0645932.1"/>
    <property type="molecule type" value="Genomic_DNA"/>
</dbReference>
<evidence type="ECO:0000256" key="3">
    <source>
        <dbReference type="ARBA" id="ARBA00022475"/>
    </source>
</evidence>
<evidence type="ECO:0000259" key="9">
    <source>
        <dbReference type="Pfam" id="PF21082"/>
    </source>
</evidence>
<organism evidence="11 12">
    <name type="scientific">Autumnicola lenta</name>
    <dbReference type="NCBI Taxonomy" id="3075593"/>
    <lineage>
        <taxon>Bacteria</taxon>
        <taxon>Pseudomonadati</taxon>
        <taxon>Bacteroidota</taxon>
        <taxon>Flavobacteriia</taxon>
        <taxon>Flavobacteriales</taxon>
        <taxon>Flavobacteriaceae</taxon>
        <taxon>Autumnicola</taxon>
    </lineage>
</organism>
<dbReference type="RefSeq" id="WP_311494119.1">
    <property type="nucleotide sequence ID" value="NZ_JAVRHO010000005.1"/>
</dbReference>
<dbReference type="InterPro" id="IPR049142">
    <property type="entry name" value="MS_channel_1st"/>
</dbReference>
<evidence type="ECO:0000259" key="10">
    <source>
        <dbReference type="Pfam" id="PF21088"/>
    </source>
</evidence>
<feature type="transmembrane region" description="Helical" evidence="7">
    <location>
        <begin position="32"/>
        <end position="53"/>
    </location>
</feature>
<evidence type="ECO:0000256" key="7">
    <source>
        <dbReference type="SAM" id="Phobius"/>
    </source>
</evidence>
<dbReference type="InterPro" id="IPR023408">
    <property type="entry name" value="MscS_beta-dom_sf"/>
</dbReference>
<dbReference type="InterPro" id="IPR006685">
    <property type="entry name" value="MscS_channel_2nd"/>
</dbReference>
<dbReference type="InterPro" id="IPR011014">
    <property type="entry name" value="MscS_channel_TM-2"/>
</dbReference>
<evidence type="ECO:0000256" key="5">
    <source>
        <dbReference type="ARBA" id="ARBA00022989"/>
    </source>
</evidence>
<evidence type="ECO:0000256" key="6">
    <source>
        <dbReference type="ARBA" id="ARBA00023136"/>
    </source>
</evidence>
<dbReference type="SUPFAM" id="SSF82689">
    <property type="entry name" value="Mechanosensitive channel protein MscS (YggB), C-terminal domain"/>
    <property type="match status" value="1"/>
</dbReference>
<feature type="domain" description="Mechanosensitive ion channel transmembrane helices 2/3" evidence="10">
    <location>
        <begin position="72"/>
        <end position="115"/>
    </location>
</feature>
<reference evidence="11 12" key="1">
    <citation type="submission" date="2023-09" db="EMBL/GenBank/DDBJ databases">
        <authorList>
            <person name="Rey-Velasco X."/>
        </authorList>
    </citation>
    <scope>NUCLEOTIDE SEQUENCE [LARGE SCALE GENOMIC DNA]</scope>
    <source>
        <strain evidence="11 12">F260</strain>
    </source>
</reference>
<feature type="transmembrane region" description="Helical" evidence="7">
    <location>
        <begin position="73"/>
        <end position="90"/>
    </location>
</feature>
<evidence type="ECO:0000256" key="1">
    <source>
        <dbReference type="ARBA" id="ARBA00004651"/>
    </source>
</evidence>
<keyword evidence="5 7" id="KW-1133">Transmembrane helix</keyword>
<gene>
    <name evidence="11" type="ORF">RM545_04460</name>
</gene>
<dbReference type="SUPFAM" id="SSF82861">
    <property type="entry name" value="Mechanosensitive channel protein MscS (YggB), transmembrane region"/>
    <property type="match status" value="1"/>
</dbReference>
<dbReference type="PANTHER" id="PTHR30221:SF1">
    <property type="entry name" value="SMALL-CONDUCTANCE MECHANOSENSITIVE CHANNEL"/>
    <property type="match status" value="1"/>
</dbReference>
<name>A0ABU3CHW3_9FLAO</name>
<keyword evidence="4 7" id="KW-0812">Transmembrane</keyword>
<feature type="domain" description="Mechanosensitive ion channel MscS" evidence="8">
    <location>
        <begin position="117"/>
        <end position="183"/>
    </location>
</feature>
<dbReference type="Gene3D" id="3.30.70.100">
    <property type="match status" value="1"/>
</dbReference>
<comment type="similarity">
    <text evidence="2">Belongs to the MscS (TC 1.A.23) family.</text>
</comment>